<gene>
    <name evidence="1" type="ORF">GLAREA_11005</name>
</gene>
<dbReference type="RefSeq" id="XP_008077385.1">
    <property type="nucleotide sequence ID" value="XM_008079194.1"/>
</dbReference>
<organism evidence="1 2">
    <name type="scientific">Glarea lozoyensis (strain ATCC 20868 / MF5171)</name>
    <dbReference type="NCBI Taxonomy" id="1116229"/>
    <lineage>
        <taxon>Eukaryota</taxon>
        <taxon>Fungi</taxon>
        <taxon>Dikarya</taxon>
        <taxon>Ascomycota</taxon>
        <taxon>Pezizomycotina</taxon>
        <taxon>Leotiomycetes</taxon>
        <taxon>Helotiales</taxon>
        <taxon>Helotiaceae</taxon>
        <taxon>Glarea</taxon>
    </lineage>
</organism>
<sequence length="210" mass="23835">MCFLRREACICGHKDHVTFSERCVELDSLQVGGAHKVTVLPGIIHTENICRKCTHKSMGSGNREWIARNTPPIEKQINTLARETCKCGHFGDWQIYSQDQYLHKCRLGEHSMKAIHVSSNIVWDPFVAPSGTDTIRERCFACTRASRPNAENEFWDRNSPRSRAQSARLAPPIRTAQTFDVIERRLGLADGARKANLIQKTRDIFRGSSK</sequence>
<dbReference type="Proteomes" id="UP000016922">
    <property type="component" value="Unassembled WGS sequence"/>
</dbReference>
<dbReference type="HOGENOM" id="CLU_1310244_0_0_1"/>
<dbReference type="AlphaFoldDB" id="S3DTR1"/>
<name>S3DTR1_GLAL2</name>
<evidence type="ECO:0000313" key="2">
    <source>
        <dbReference type="Proteomes" id="UP000016922"/>
    </source>
</evidence>
<accession>S3DTR1</accession>
<protein>
    <submittedName>
        <fullName evidence="1">Uncharacterized protein</fullName>
    </submittedName>
</protein>
<proteinExistence type="predicted"/>
<keyword evidence="2" id="KW-1185">Reference proteome</keyword>
<reference evidence="1 2" key="1">
    <citation type="journal article" date="2013" name="BMC Genomics">
        <title>Genomics-driven discovery of the pneumocandin biosynthetic gene cluster in the fungus Glarea lozoyensis.</title>
        <authorList>
            <person name="Chen L."/>
            <person name="Yue Q."/>
            <person name="Zhang X."/>
            <person name="Xiang M."/>
            <person name="Wang C."/>
            <person name="Li S."/>
            <person name="Che Y."/>
            <person name="Ortiz-Lopez F.J."/>
            <person name="Bills G.F."/>
            <person name="Liu X."/>
            <person name="An Z."/>
        </authorList>
    </citation>
    <scope>NUCLEOTIDE SEQUENCE [LARGE SCALE GENOMIC DNA]</scope>
    <source>
        <strain evidence="2">ATCC 20868 / MF5171</strain>
    </source>
</reference>
<dbReference type="KEGG" id="glz:GLAREA_11005"/>
<dbReference type="EMBL" id="KE145354">
    <property type="protein sequence ID" value="EPE35306.1"/>
    <property type="molecule type" value="Genomic_DNA"/>
</dbReference>
<dbReference type="GeneID" id="19470047"/>
<evidence type="ECO:0000313" key="1">
    <source>
        <dbReference type="EMBL" id="EPE35306.1"/>
    </source>
</evidence>